<reference evidence="2 3" key="1">
    <citation type="submission" date="2016-08" db="EMBL/GenBank/DDBJ databases">
        <title>Hymenobacter coccineus sp. nov., Hymenobacter lapidarius sp. nov. and Hymenobacter glacialis sp. nov., isolated from Antarctic soil.</title>
        <authorList>
            <person name="Sedlacek I."/>
            <person name="Kralova S."/>
            <person name="Kyrova K."/>
            <person name="Maslanova I."/>
            <person name="Stankova E."/>
            <person name="Vrbovska V."/>
            <person name="Nemec M."/>
            <person name="Bartak M."/>
            <person name="Svec P."/>
            <person name="Busse H.-J."/>
            <person name="Pantucek R."/>
        </authorList>
    </citation>
    <scope>NUCLEOTIDE SEQUENCE [LARGE SCALE GENOMIC DNA]</scope>
    <source>
        <strain evidence="2 3">CCM 8648</strain>
    </source>
</reference>
<organism evidence="2 3">
    <name type="scientific">Hymenobacter glacialis</name>
    <dbReference type="NCBI Taxonomy" id="1908236"/>
    <lineage>
        <taxon>Bacteria</taxon>
        <taxon>Pseudomonadati</taxon>
        <taxon>Bacteroidota</taxon>
        <taxon>Cytophagia</taxon>
        <taxon>Cytophagales</taxon>
        <taxon>Hymenobacteraceae</taxon>
        <taxon>Hymenobacter</taxon>
    </lineage>
</organism>
<feature type="transmembrane region" description="Helical" evidence="1">
    <location>
        <begin position="99"/>
        <end position="116"/>
    </location>
</feature>
<keyword evidence="3" id="KW-1185">Reference proteome</keyword>
<dbReference type="Proteomes" id="UP000177791">
    <property type="component" value="Unassembled WGS sequence"/>
</dbReference>
<comment type="caution">
    <text evidence="2">The sequence shown here is derived from an EMBL/GenBank/DDBJ whole genome shotgun (WGS) entry which is preliminary data.</text>
</comment>
<name>A0A1G1SYX3_9BACT</name>
<evidence type="ECO:0000313" key="2">
    <source>
        <dbReference type="EMBL" id="OGX83809.1"/>
    </source>
</evidence>
<gene>
    <name evidence="2" type="ORF">BEN48_03320</name>
</gene>
<dbReference type="EMBL" id="MDZC01000079">
    <property type="protein sequence ID" value="OGX83809.1"/>
    <property type="molecule type" value="Genomic_DNA"/>
</dbReference>
<accession>A0A1G1SYX3</accession>
<sequence>MRLGYVKRLWAARFFHMSDSPLLASKKCPSCQQWSAWQQRPDDRCEHCGALLDPQALESAIARDALANQKTSSVILMEIKPTDGPVVRFFKTIVRGGQLAFAAIMTFILWLVAAVAG</sequence>
<protein>
    <submittedName>
        <fullName evidence="2">Uncharacterized protein</fullName>
    </submittedName>
</protein>
<dbReference type="AlphaFoldDB" id="A0A1G1SYX3"/>
<dbReference type="STRING" id="1908236.BEN48_03320"/>
<evidence type="ECO:0000256" key="1">
    <source>
        <dbReference type="SAM" id="Phobius"/>
    </source>
</evidence>
<proteinExistence type="predicted"/>
<evidence type="ECO:0000313" key="3">
    <source>
        <dbReference type="Proteomes" id="UP000177791"/>
    </source>
</evidence>
<keyword evidence="1" id="KW-0472">Membrane</keyword>
<keyword evidence="1" id="KW-1133">Transmembrane helix</keyword>
<keyword evidence="1" id="KW-0812">Transmembrane</keyword>